<dbReference type="Proteomes" id="UP000295375">
    <property type="component" value="Unassembled WGS sequence"/>
</dbReference>
<accession>A0A4R6UJE6</accession>
<protein>
    <submittedName>
        <fullName evidence="1">Uncharacterized protein</fullName>
    </submittedName>
</protein>
<sequence length="123" mass="13437">MAQHLNAISTVSLLIVAPTKNKPPCDEQTGKFIDSPLAPATALFFALDFLTTLSRSASPVFGYLPSKANSFCCSHNKMVETFECFSLAKTFIAVFESIAHNKASAQRKAPSLQRNAHFEITKI</sequence>
<gene>
    <name evidence="1" type="ORF">EV696_12010</name>
</gene>
<dbReference type="RefSeq" id="WP_133592702.1">
    <property type="nucleotide sequence ID" value="NZ_CP037953.1"/>
</dbReference>
<proteinExistence type="predicted"/>
<keyword evidence="2" id="KW-1185">Reference proteome</keyword>
<dbReference type="AlphaFoldDB" id="A0A4R6UJE6"/>
<name>A0A4R6UJE6_9GAMM</name>
<evidence type="ECO:0000313" key="1">
    <source>
        <dbReference type="EMBL" id="TDQ45433.1"/>
    </source>
</evidence>
<comment type="caution">
    <text evidence="1">The sequence shown here is derived from an EMBL/GenBank/DDBJ whole genome shotgun (WGS) entry which is preliminary data.</text>
</comment>
<dbReference type="EMBL" id="SNYM01000020">
    <property type="protein sequence ID" value="TDQ45433.1"/>
    <property type="molecule type" value="Genomic_DNA"/>
</dbReference>
<evidence type="ECO:0000313" key="2">
    <source>
        <dbReference type="Proteomes" id="UP000295375"/>
    </source>
</evidence>
<organism evidence="1 2">
    <name type="scientific">Permianibacter aggregans</name>
    <dbReference type="NCBI Taxonomy" id="1510150"/>
    <lineage>
        <taxon>Bacteria</taxon>
        <taxon>Pseudomonadati</taxon>
        <taxon>Pseudomonadota</taxon>
        <taxon>Gammaproteobacteria</taxon>
        <taxon>Pseudomonadales</taxon>
        <taxon>Pseudomonadaceae</taxon>
        <taxon>Permianibacter</taxon>
    </lineage>
</organism>
<reference evidence="1 2" key="1">
    <citation type="submission" date="2019-03" db="EMBL/GenBank/DDBJ databases">
        <title>Genomic Encyclopedia of Type Strains, Phase IV (KMG-IV): sequencing the most valuable type-strain genomes for metagenomic binning, comparative biology and taxonomic classification.</title>
        <authorList>
            <person name="Goeker M."/>
        </authorList>
    </citation>
    <scope>NUCLEOTIDE SEQUENCE [LARGE SCALE GENOMIC DNA]</scope>
    <source>
        <strain evidence="1 2">DSM 103792</strain>
    </source>
</reference>